<evidence type="ECO:0000256" key="1">
    <source>
        <dbReference type="SAM" id="MobiDB-lite"/>
    </source>
</evidence>
<dbReference type="Pfam" id="PF11213">
    <property type="entry name" value="DUF3006"/>
    <property type="match status" value="1"/>
</dbReference>
<dbReference type="OrthoDB" id="2366034at2"/>
<dbReference type="Proteomes" id="UP000271256">
    <property type="component" value="Unassembled WGS sequence"/>
</dbReference>
<name>A0A494WYZ9_9FIRM</name>
<gene>
    <name evidence="2" type="ORF">D7024_11845</name>
</gene>
<dbReference type="EMBL" id="RBWE01000001">
    <property type="protein sequence ID" value="RKO67582.1"/>
    <property type="molecule type" value="Genomic_DNA"/>
</dbReference>
<keyword evidence="3" id="KW-1185">Reference proteome</keyword>
<dbReference type="AlphaFoldDB" id="A0A494WYZ9"/>
<comment type="caution">
    <text evidence="2">The sequence shown here is derived from an EMBL/GenBank/DDBJ whole genome shotgun (WGS) entry which is preliminary data.</text>
</comment>
<dbReference type="InterPro" id="IPR021377">
    <property type="entry name" value="DUF3006"/>
</dbReference>
<reference evidence="2 3" key="1">
    <citation type="submission" date="2018-10" db="EMBL/GenBank/DDBJ databases">
        <authorList>
            <person name="Grouzdev D.S."/>
            <person name="Krutkina M.S."/>
            <person name="Tourova T.P."/>
            <person name="Nazina T.N."/>
        </authorList>
    </citation>
    <scope>NUCLEOTIDE SEQUENCE [LARGE SCALE GENOMIC DNA]</scope>
    <source>
        <strain evidence="2 3">435</strain>
    </source>
</reference>
<organism evidence="2 3">
    <name type="scientific">Desulfofundulus salinus</name>
    <dbReference type="NCBI Taxonomy" id="2419843"/>
    <lineage>
        <taxon>Bacteria</taxon>
        <taxon>Bacillati</taxon>
        <taxon>Bacillota</taxon>
        <taxon>Clostridia</taxon>
        <taxon>Eubacteriales</taxon>
        <taxon>Peptococcaceae</taxon>
        <taxon>Desulfofundulus</taxon>
    </lineage>
</organism>
<evidence type="ECO:0000313" key="3">
    <source>
        <dbReference type="Proteomes" id="UP000271256"/>
    </source>
</evidence>
<sequence>MTTLRLNILKIEYLQAKGGWLMKAVVDRMGGEFAVILLGREEYKIILPRTYLPEETMESDVLDIAIKINRDSPLKRHKKPGQAKEKNRPGVQWFSRASRDQ</sequence>
<protein>
    <submittedName>
        <fullName evidence="2">DUF3006 domain-containing protein</fullName>
    </submittedName>
</protein>
<proteinExistence type="predicted"/>
<evidence type="ECO:0000313" key="2">
    <source>
        <dbReference type="EMBL" id="RKO67582.1"/>
    </source>
</evidence>
<accession>A0A494WYZ9</accession>
<feature type="region of interest" description="Disordered" evidence="1">
    <location>
        <begin position="73"/>
        <end position="101"/>
    </location>
</feature>